<keyword evidence="5 7" id="KW-1133">Transmembrane helix</keyword>
<dbReference type="InterPro" id="IPR051393">
    <property type="entry name" value="ABC_transporter_permease"/>
</dbReference>
<dbReference type="PANTHER" id="PTHR30193:SF37">
    <property type="entry name" value="INNER MEMBRANE ABC TRANSPORTER PERMEASE PROTEIN YCJO"/>
    <property type="match status" value="1"/>
</dbReference>
<evidence type="ECO:0000256" key="6">
    <source>
        <dbReference type="ARBA" id="ARBA00023136"/>
    </source>
</evidence>
<dbReference type="InterPro" id="IPR000515">
    <property type="entry name" value="MetI-like"/>
</dbReference>
<dbReference type="Pfam" id="PF00528">
    <property type="entry name" value="BPD_transp_1"/>
    <property type="match status" value="1"/>
</dbReference>
<dbReference type="PANTHER" id="PTHR30193">
    <property type="entry name" value="ABC TRANSPORTER PERMEASE PROTEIN"/>
    <property type="match status" value="1"/>
</dbReference>
<feature type="transmembrane region" description="Helical" evidence="7">
    <location>
        <begin position="83"/>
        <end position="109"/>
    </location>
</feature>
<dbReference type="CDD" id="cd06261">
    <property type="entry name" value="TM_PBP2"/>
    <property type="match status" value="1"/>
</dbReference>
<feature type="transmembrane region" description="Helical" evidence="7">
    <location>
        <begin position="223"/>
        <end position="243"/>
    </location>
</feature>
<keyword evidence="2 7" id="KW-0813">Transport</keyword>
<protein>
    <submittedName>
        <fullName evidence="9">Carbohydrate ABC transporter permease</fullName>
    </submittedName>
</protein>
<feature type="transmembrane region" description="Helical" evidence="7">
    <location>
        <begin position="278"/>
        <end position="300"/>
    </location>
</feature>
<dbReference type="SUPFAM" id="SSF161098">
    <property type="entry name" value="MetI-like"/>
    <property type="match status" value="1"/>
</dbReference>
<dbReference type="PROSITE" id="PS50928">
    <property type="entry name" value="ABC_TM1"/>
    <property type="match status" value="1"/>
</dbReference>
<comment type="subcellular location">
    <subcellularLocation>
        <location evidence="1 7">Cell membrane</location>
        <topology evidence="1 7">Multi-pass membrane protein</topology>
    </subcellularLocation>
</comment>
<dbReference type="RefSeq" id="WP_378534435.1">
    <property type="nucleotide sequence ID" value="NZ_JBHSBH010000010.1"/>
</dbReference>
<name>A0ABV8FS38_9ACTN</name>
<evidence type="ECO:0000313" key="10">
    <source>
        <dbReference type="Proteomes" id="UP001595847"/>
    </source>
</evidence>
<feature type="transmembrane region" description="Helical" evidence="7">
    <location>
        <begin position="121"/>
        <end position="141"/>
    </location>
</feature>
<dbReference type="Proteomes" id="UP001595847">
    <property type="component" value="Unassembled WGS sequence"/>
</dbReference>
<keyword evidence="4 7" id="KW-0812">Transmembrane</keyword>
<evidence type="ECO:0000256" key="7">
    <source>
        <dbReference type="RuleBase" id="RU363032"/>
    </source>
</evidence>
<dbReference type="EMBL" id="JBHSBH010000010">
    <property type="protein sequence ID" value="MFC3997455.1"/>
    <property type="molecule type" value="Genomic_DNA"/>
</dbReference>
<evidence type="ECO:0000256" key="3">
    <source>
        <dbReference type="ARBA" id="ARBA00022475"/>
    </source>
</evidence>
<feature type="transmembrane region" description="Helical" evidence="7">
    <location>
        <begin position="169"/>
        <end position="192"/>
    </location>
</feature>
<comment type="caution">
    <text evidence="9">The sequence shown here is derived from an EMBL/GenBank/DDBJ whole genome shotgun (WGS) entry which is preliminary data.</text>
</comment>
<evidence type="ECO:0000259" key="8">
    <source>
        <dbReference type="PROSITE" id="PS50928"/>
    </source>
</evidence>
<feature type="domain" description="ABC transmembrane type-1" evidence="8">
    <location>
        <begin position="84"/>
        <end position="296"/>
    </location>
</feature>
<evidence type="ECO:0000256" key="5">
    <source>
        <dbReference type="ARBA" id="ARBA00022989"/>
    </source>
</evidence>
<accession>A0ABV8FS38</accession>
<dbReference type="Gene3D" id="1.10.3720.10">
    <property type="entry name" value="MetI-like"/>
    <property type="match status" value="1"/>
</dbReference>
<keyword evidence="6 7" id="KW-0472">Membrane</keyword>
<evidence type="ECO:0000256" key="4">
    <source>
        <dbReference type="ARBA" id="ARBA00022692"/>
    </source>
</evidence>
<evidence type="ECO:0000256" key="2">
    <source>
        <dbReference type="ARBA" id="ARBA00022448"/>
    </source>
</evidence>
<reference evidence="10" key="1">
    <citation type="journal article" date="2019" name="Int. J. Syst. Evol. Microbiol.">
        <title>The Global Catalogue of Microorganisms (GCM) 10K type strain sequencing project: providing services to taxonomists for standard genome sequencing and annotation.</title>
        <authorList>
            <consortium name="The Broad Institute Genomics Platform"/>
            <consortium name="The Broad Institute Genome Sequencing Center for Infectious Disease"/>
            <person name="Wu L."/>
            <person name="Ma J."/>
        </authorList>
    </citation>
    <scope>NUCLEOTIDE SEQUENCE [LARGE SCALE GENOMIC DNA]</scope>
    <source>
        <strain evidence="10">TBRC 1826</strain>
    </source>
</reference>
<evidence type="ECO:0000256" key="1">
    <source>
        <dbReference type="ARBA" id="ARBA00004651"/>
    </source>
</evidence>
<organism evidence="9 10">
    <name type="scientific">Nocardiopsis sediminis</name>
    <dbReference type="NCBI Taxonomy" id="1778267"/>
    <lineage>
        <taxon>Bacteria</taxon>
        <taxon>Bacillati</taxon>
        <taxon>Actinomycetota</taxon>
        <taxon>Actinomycetes</taxon>
        <taxon>Streptosporangiales</taxon>
        <taxon>Nocardiopsidaceae</taxon>
        <taxon>Nocardiopsis</taxon>
    </lineage>
</organism>
<evidence type="ECO:0000313" key="9">
    <source>
        <dbReference type="EMBL" id="MFC3997455.1"/>
    </source>
</evidence>
<dbReference type="InterPro" id="IPR035906">
    <property type="entry name" value="MetI-like_sf"/>
</dbReference>
<sequence length="307" mass="33510">MSAATPLPAARPPSRRRRARREHLLFLAFIAPNFIAIGVFAYWPVLYNLFLSFTDWNMIAPRPGFAGIGNYVATVTDPEFHRVLGITVVFTAAVTGGSIIAGLALALLFDQPLKGRGLVRTVAFAPHILSGAAVATVWLFIFDPGYGLMRAVLDPLGVPSPDWMTSSDWALPGLIIVYLWKNIGFAALIYLAGLQALPKDIYHAAAIDGAGPWTLLRRITLPLLTPITFFVLITTVIGTFQAFDVIAVMTNGGPAGATTILSWQIYDQGFRAFDAGRAATTSIVMFLVLLLMTGLQTRYLEKRVHYR</sequence>
<keyword evidence="3" id="KW-1003">Cell membrane</keyword>
<proteinExistence type="inferred from homology"/>
<feature type="transmembrane region" description="Helical" evidence="7">
    <location>
        <begin position="24"/>
        <end position="43"/>
    </location>
</feature>
<keyword evidence="10" id="KW-1185">Reference proteome</keyword>
<gene>
    <name evidence="9" type="ORF">ACFOVU_16100</name>
</gene>
<comment type="similarity">
    <text evidence="7">Belongs to the binding-protein-dependent transport system permease family.</text>
</comment>